<keyword evidence="4" id="KW-1185">Reference proteome</keyword>
<name>A0A2K2DF26_BRADI</name>
<evidence type="ECO:0000313" key="4">
    <source>
        <dbReference type="Proteomes" id="UP000008810"/>
    </source>
</evidence>
<dbReference type="EMBL" id="CM000881">
    <property type="protein sequence ID" value="PNT72895.1"/>
    <property type="molecule type" value="Genomic_DNA"/>
</dbReference>
<feature type="compositionally biased region" description="Basic and acidic residues" evidence="1">
    <location>
        <begin position="92"/>
        <end position="102"/>
    </location>
</feature>
<organism evidence="2">
    <name type="scientific">Brachypodium distachyon</name>
    <name type="common">Purple false brome</name>
    <name type="synonym">Trachynia distachya</name>
    <dbReference type="NCBI Taxonomy" id="15368"/>
    <lineage>
        <taxon>Eukaryota</taxon>
        <taxon>Viridiplantae</taxon>
        <taxon>Streptophyta</taxon>
        <taxon>Embryophyta</taxon>
        <taxon>Tracheophyta</taxon>
        <taxon>Spermatophyta</taxon>
        <taxon>Magnoliopsida</taxon>
        <taxon>Liliopsida</taxon>
        <taxon>Poales</taxon>
        <taxon>Poaceae</taxon>
        <taxon>BOP clade</taxon>
        <taxon>Pooideae</taxon>
        <taxon>Stipodae</taxon>
        <taxon>Brachypodieae</taxon>
        <taxon>Brachypodium</taxon>
    </lineage>
</organism>
<sequence>MGSSRPRTKDFFAAPALSLSLAGAFGRNAPAATSGEEVEEGDEWDGGIRGEEVEISSENTGPGSPSGDGDGEEGHGDGGNKKKRSRKSYHRHTAEQVRVMEA</sequence>
<evidence type="ECO:0000256" key="1">
    <source>
        <dbReference type="SAM" id="MobiDB-lite"/>
    </source>
</evidence>
<dbReference type="STRING" id="15368.A0A2K2DF26"/>
<feature type="region of interest" description="Disordered" evidence="1">
    <location>
        <begin position="28"/>
        <end position="102"/>
    </location>
</feature>
<dbReference type="EnsemblPlants" id="PNT72895">
    <property type="protein sequence ID" value="PNT72895"/>
    <property type="gene ID" value="BRADI_2g50517v3"/>
</dbReference>
<evidence type="ECO:0008006" key="5">
    <source>
        <dbReference type="Google" id="ProtNLM"/>
    </source>
</evidence>
<dbReference type="AlphaFoldDB" id="A0A2K2DF26"/>
<reference evidence="2" key="2">
    <citation type="submission" date="2017-06" db="EMBL/GenBank/DDBJ databases">
        <title>WGS assembly of Brachypodium distachyon.</title>
        <authorList>
            <consortium name="The International Brachypodium Initiative"/>
            <person name="Lucas S."/>
            <person name="Harmon-Smith M."/>
            <person name="Lail K."/>
            <person name="Tice H."/>
            <person name="Grimwood J."/>
            <person name="Bruce D."/>
            <person name="Barry K."/>
            <person name="Shu S."/>
            <person name="Lindquist E."/>
            <person name="Wang M."/>
            <person name="Pitluck S."/>
            <person name="Vogel J.P."/>
            <person name="Garvin D.F."/>
            <person name="Mockler T.C."/>
            <person name="Schmutz J."/>
            <person name="Rokhsar D."/>
            <person name="Bevan M.W."/>
        </authorList>
    </citation>
    <scope>NUCLEOTIDE SEQUENCE</scope>
    <source>
        <strain evidence="2">Bd21</strain>
    </source>
</reference>
<dbReference type="Gramene" id="PNT72895">
    <property type="protein sequence ID" value="PNT72895"/>
    <property type="gene ID" value="BRADI_2g50517v3"/>
</dbReference>
<reference evidence="3" key="3">
    <citation type="submission" date="2018-08" db="UniProtKB">
        <authorList>
            <consortium name="EnsemblPlants"/>
        </authorList>
    </citation>
    <scope>IDENTIFICATION</scope>
    <source>
        <strain evidence="3">cv. Bd21</strain>
    </source>
</reference>
<evidence type="ECO:0000313" key="2">
    <source>
        <dbReference type="EMBL" id="PNT72895.1"/>
    </source>
</evidence>
<accession>A0A2K2DF26</accession>
<dbReference type="Proteomes" id="UP000008810">
    <property type="component" value="Chromosome 2"/>
</dbReference>
<feature type="compositionally biased region" description="Acidic residues" evidence="1">
    <location>
        <begin position="36"/>
        <end position="45"/>
    </location>
</feature>
<reference evidence="2 3" key="1">
    <citation type="journal article" date="2010" name="Nature">
        <title>Genome sequencing and analysis of the model grass Brachypodium distachyon.</title>
        <authorList>
            <consortium name="International Brachypodium Initiative"/>
        </authorList>
    </citation>
    <scope>NUCLEOTIDE SEQUENCE [LARGE SCALE GENOMIC DNA]</scope>
    <source>
        <strain evidence="2 3">Bd21</strain>
    </source>
</reference>
<feature type="compositionally biased region" description="Basic residues" evidence="1">
    <location>
        <begin position="81"/>
        <end position="91"/>
    </location>
</feature>
<evidence type="ECO:0000313" key="3">
    <source>
        <dbReference type="EnsemblPlants" id="PNT72895"/>
    </source>
</evidence>
<protein>
    <recommendedName>
        <fullName evidence="5">Homeobox domain-containing protein</fullName>
    </recommendedName>
</protein>
<proteinExistence type="predicted"/>
<gene>
    <name evidence="2" type="ORF">BRADI_2g50517v3</name>
</gene>
<dbReference type="InParanoid" id="A0A2K2DF26"/>